<dbReference type="Pfam" id="PF04145">
    <property type="entry name" value="Ctr"/>
    <property type="match status" value="1"/>
</dbReference>
<keyword evidence="3 4" id="KW-0472">Membrane</keyword>
<dbReference type="InterPro" id="IPR007274">
    <property type="entry name" value="Cop_transporter"/>
</dbReference>
<accession>A0A7J7JN17</accession>
<comment type="similarity">
    <text evidence="4">Belongs to the copper transporter (Ctr) (TC 1.A.56) family. SLC31A subfamily.</text>
</comment>
<protein>
    <recommendedName>
        <fullName evidence="4">Copper transport protein</fullName>
    </recommendedName>
</protein>
<sequence length="294" mass="33482">MLFVTGLVLLCAVVFIVVFLRTNLSCLNYLYFSFLKIKSHKRNTSLCKRVSYHSLATFMKIIDIALGYLLMLAFMLGNVWICLTIVIGSCISYYFTFWSRIRVRKLRSPQRRLDAAEAEELRTFIVNPSESASHSQNMQQSSLPKMEPRYTRPDPKFLTAEERKSMEASLLLDGNNMSTFQREQLRNSLVQYDNGDDRSTLPIRPDLIADQVSTPSSPDESLGAARPAPLPFPTEDVDIITKDRSDSNPLLDKYPVLRFHNVDMPDGGAPAPARNSTALEFDELDRMIRELQQT</sequence>
<dbReference type="OrthoDB" id="161814at2759"/>
<dbReference type="EMBL" id="VXIV02002034">
    <property type="protein sequence ID" value="KAF6027742.1"/>
    <property type="molecule type" value="Genomic_DNA"/>
</dbReference>
<comment type="caution">
    <text evidence="6">The sequence shown here is derived from an EMBL/GenBank/DDBJ whole genome shotgun (WGS) entry which is preliminary data.</text>
</comment>
<dbReference type="PANTHER" id="PTHR12483:SF115">
    <property type="entry name" value="COPPER TRANSPORT PROTEIN"/>
    <property type="match status" value="1"/>
</dbReference>
<feature type="transmembrane region" description="Helical" evidence="4">
    <location>
        <begin position="77"/>
        <end position="97"/>
    </location>
</feature>
<dbReference type="AlphaFoldDB" id="A0A7J7JN17"/>
<evidence type="ECO:0000313" key="7">
    <source>
        <dbReference type="Proteomes" id="UP000593567"/>
    </source>
</evidence>
<evidence type="ECO:0000256" key="2">
    <source>
        <dbReference type="ARBA" id="ARBA00022989"/>
    </source>
</evidence>
<evidence type="ECO:0000256" key="5">
    <source>
        <dbReference type="SAM" id="MobiDB-lite"/>
    </source>
</evidence>
<keyword evidence="4" id="KW-0187">Copper transport</keyword>
<feature type="region of interest" description="Disordered" evidence="5">
    <location>
        <begin position="129"/>
        <end position="152"/>
    </location>
</feature>
<keyword evidence="4" id="KW-0813">Transport</keyword>
<gene>
    <name evidence="6" type="ORF">EB796_013965</name>
</gene>
<name>A0A7J7JN17_BUGNE</name>
<dbReference type="GO" id="GO:0016020">
    <property type="term" value="C:membrane"/>
    <property type="evidence" value="ECO:0007669"/>
    <property type="project" value="UniProtKB-SubCell"/>
</dbReference>
<comment type="subcellular location">
    <subcellularLocation>
        <location evidence="4">Membrane</location>
        <topology evidence="4">Multi-pass membrane protein</topology>
    </subcellularLocation>
</comment>
<evidence type="ECO:0000256" key="3">
    <source>
        <dbReference type="ARBA" id="ARBA00023136"/>
    </source>
</evidence>
<keyword evidence="4" id="KW-0406">Ion transport</keyword>
<dbReference type="GO" id="GO:0005375">
    <property type="term" value="F:copper ion transmembrane transporter activity"/>
    <property type="evidence" value="ECO:0007669"/>
    <property type="project" value="UniProtKB-UniRule"/>
</dbReference>
<keyword evidence="2 4" id="KW-1133">Transmembrane helix</keyword>
<keyword evidence="7" id="KW-1185">Reference proteome</keyword>
<dbReference type="PANTHER" id="PTHR12483">
    <property type="entry name" value="SOLUTE CARRIER FAMILY 31 COPPER TRANSPORTERS"/>
    <property type="match status" value="1"/>
</dbReference>
<organism evidence="6 7">
    <name type="scientific">Bugula neritina</name>
    <name type="common">Brown bryozoan</name>
    <name type="synonym">Sertularia neritina</name>
    <dbReference type="NCBI Taxonomy" id="10212"/>
    <lineage>
        <taxon>Eukaryota</taxon>
        <taxon>Metazoa</taxon>
        <taxon>Spiralia</taxon>
        <taxon>Lophotrochozoa</taxon>
        <taxon>Bryozoa</taxon>
        <taxon>Gymnolaemata</taxon>
        <taxon>Cheilostomatida</taxon>
        <taxon>Flustrina</taxon>
        <taxon>Buguloidea</taxon>
        <taxon>Bugulidae</taxon>
        <taxon>Bugula</taxon>
    </lineage>
</organism>
<feature type="transmembrane region" description="Helical" evidence="4">
    <location>
        <begin position="52"/>
        <end position="71"/>
    </location>
</feature>
<feature type="transmembrane region" description="Helical" evidence="4">
    <location>
        <begin position="6"/>
        <end position="31"/>
    </location>
</feature>
<evidence type="ECO:0000256" key="4">
    <source>
        <dbReference type="RuleBase" id="RU367022"/>
    </source>
</evidence>
<proteinExistence type="inferred from homology"/>
<reference evidence="6" key="1">
    <citation type="submission" date="2020-06" db="EMBL/GenBank/DDBJ databases">
        <title>Draft genome of Bugula neritina, a colonial animal packing powerful symbionts and potential medicines.</title>
        <authorList>
            <person name="Rayko M."/>
        </authorList>
    </citation>
    <scope>NUCLEOTIDE SEQUENCE [LARGE SCALE GENOMIC DNA]</scope>
    <source>
        <strain evidence="6">Kwan_BN1</strain>
    </source>
</reference>
<evidence type="ECO:0000256" key="1">
    <source>
        <dbReference type="ARBA" id="ARBA00022692"/>
    </source>
</evidence>
<dbReference type="Proteomes" id="UP000593567">
    <property type="component" value="Unassembled WGS sequence"/>
</dbReference>
<keyword evidence="4" id="KW-0186">Copper</keyword>
<feature type="compositionally biased region" description="Polar residues" evidence="5">
    <location>
        <begin position="129"/>
        <end position="143"/>
    </location>
</feature>
<feature type="region of interest" description="Disordered" evidence="5">
    <location>
        <begin position="209"/>
        <end position="235"/>
    </location>
</feature>
<evidence type="ECO:0000313" key="6">
    <source>
        <dbReference type="EMBL" id="KAF6027742.1"/>
    </source>
</evidence>
<keyword evidence="1 4" id="KW-0812">Transmembrane</keyword>